<feature type="domain" description="NmrA-like" evidence="3">
    <location>
        <begin position="6"/>
        <end position="234"/>
    </location>
</feature>
<organism evidence="4 5">
    <name type="scientific">Myriangium duriaei CBS 260.36</name>
    <dbReference type="NCBI Taxonomy" id="1168546"/>
    <lineage>
        <taxon>Eukaryota</taxon>
        <taxon>Fungi</taxon>
        <taxon>Dikarya</taxon>
        <taxon>Ascomycota</taxon>
        <taxon>Pezizomycotina</taxon>
        <taxon>Dothideomycetes</taxon>
        <taxon>Dothideomycetidae</taxon>
        <taxon>Myriangiales</taxon>
        <taxon>Myriangiaceae</taxon>
        <taxon>Myriangium</taxon>
    </lineage>
</organism>
<dbReference type="PANTHER" id="PTHR47706:SF9">
    <property type="entry name" value="NMRA-LIKE DOMAIN-CONTAINING PROTEIN-RELATED"/>
    <property type="match status" value="1"/>
</dbReference>
<evidence type="ECO:0000259" key="3">
    <source>
        <dbReference type="Pfam" id="PF05368"/>
    </source>
</evidence>
<dbReference type="InterPro" id="IPR008030">
    <property type="entry name" value="NmrA-like"/>
</dbReference>
<dbReference type="CDD" id="cd05259">
    <property type="entry name" value="PCBER_SDR_a"/>
    <property type="match status" value="1"/>
</dbReference>
<dbReference type="OrthoDB" id="9984533at2759"/>
<keyword evidence="5" id="KW-1185">Reference proteome</keyword>
<reference evidence="4" key="1">
    <citation type="journal article" date="2020" name="Stud. Mycol.">
        <title>101 Dothideomycetes genomes: a test case for predicting lifestyles and emergence of pathogens.</title>
        <authorList>
            <person name="Haridas S."/>
            <person name="Albert R."/>
            <person name="Binder M."/>
            <person name="Bloem J."/>
            <person name="Labutti K."/>
            <person name="Salamov A."/>
            <person name="Andreopoulos B."/>
            <person name="Baker S."/>
            <person name="Barry K."/>
            <person name="Bills G."/>
            <person name="Bluhm B."/>
            <person name="Cannon C."/>
            <person name="Castanera R."/>
            <person name="Culley D."/>
            <person name="Daum C."/>
            <person name="Ezra D."/>
            <person name="Gonzalez J."/>
            <person name="Henrissat B."/>
            <person name="Kuo A."/>
            <person name="Liang C."/>
            <person name="Lipzen A."/>
            <person name="Lutzoni F."/>
            <person name="Magnuson J."/>
            <person name="Mondo S."/>
            <person name="Nolan M."/>
            <person name="Ohm R."/>
            <person name="Pangilinan J."/>
            <person name="Park H.-J."/>
            <person name="Ramirez L."/>
            <person name="Alfaro M."/>
            <person name="Sun H."/>
            <person name="Tritt A."/>
            <person name="Yoshinaga Y."/>
            <person name="Zwiers L.-H."/>
            <person name="Turgeon B."/>
            <person name="Goodwin S."/>
            <person name="Spatafora J."/>
            <person name="Crous P."/>
            <person name="Grigoriev I."/>
        </authorList>
    </citation>
    <scope>NUCLEOTIDE SEQUENCE</scope>
    <source>
        <strain evidence="4">CBS 260.36</strain>
    </source>
</reference>
<comment type="caution">
    <text evidence="4">The sequence shown here is derived from an EMBL/GenBank/DDBJ whole genome shotgun (WGS) entry which is preliminary data.</text>
</comment>
<dbReference type="Proteomes" id="UP000799439">
    <property type="component" value="Unassembled WGS sequence"/>
</dbReference>
<keyword evidence="1" id="KW-0521">NADP</keyword>
<proteinExistence type="predicted"/>
<dbReference type="Pfam" id="PF05368">
    <property type="entry name" value="NmrA"/>
    <property type="match status" value="1"/>
</dbReference>
<dbReference type="AlphaFoldDB" id="A0A9P4J5H5"/>
<dbReference type="EMBL" id="ML996083">
    <property type="protein sequence ID" value="KAF2155169.1"/>
    <property type="molecule type" value="Genomic_DNA"/>
</dbReference>
<keyword evidence="2" id="KW-0560">Oxidoreductase</keyword>
<dbReference type="GO" id="GO:0016491">
    <property type="term" value="F:oxidoreductase activity"/>
    <property type="evidence" value="ECO:0007669"/>
    <property type="project" value="UniProtKB-KW"/>
</dbReference>
<dbReference type="Gene3D" id="3.40.50.720">
    <property type="entry name" value="NAD(P)-binding Rossmann-like Domain"/>
    <property type="match status" value="1"/>
</dbReference>
<name>A0A9P4J5H5_9PEZI</name>
<evidence type="ECO:0000256" key="1">
    <source>
        <dbReference type="ARBA" id="ARBA00022857"/>
    </source>
</evidence>
<accession>A0A9P4J5H5</accession>
<protein>
    <submittedName>
        <fullName evidence="4">NAD(P)-binding protein</fullName>
    </submittedName>
</protein>
<evidence type="ECO:0000313" key="4">
    <source>
        <dbReference type="EMBL" id="KAF2155169.1"/>
    </source>
</evidence>
<dbReference type="InterPro" id="IPR036291">
    <property type="entry name" value="NAD(P)-bd_dom_sf"/>
</dbReference>
<dbReference type="InterPro" id="IPR051609">
    <property type="entry name" value="NmrA/Isoflavone_reductase-like"/>
</dbReference>
<dbReference type="InterPro" id="IPR045312">
    <property type="entry name" value="PCBER-like"/>
</dbReference>
<evidence type="ECO:0000313" key="5">
    <source>
        <dbReference type="Proteomes" id="UP000799439"/>
    </source>
</evidence>
<dbReference type="PANTHER" id="PTHR47706">
    <property type="entry name" value="NMRA-LIKE FAMILY PROTEIN"/>
    <property type="match status" value="1"/>
</dbReference>
<evidence type="ECO:0000256" key="2">
    <source>
        <dbReference type="ARBA" id="ARBA00023002"/>
    </source>
</evidence>
<dbReference type="SUPFAM" id="SSF51735">
    <property type="entry name" value="NAD(P)-binding Rossmann-fold domains"/>
    <property type="match status" value="1"/>
</dbReference>
<gene>
    <name evidence="4" type="ORF">K461DRAFT_292052</name>
</gene>
<dbReference type="Gene3D" id="3.90.25.10">
    <property type="entry name" value="UDP-galactose 4-epimerase, domain 1"/>
    <property type="match status" value="1"/>
</dbReference>
<sequence>MTTVLKNVVIIGASGNIGRLVLDAFVDKSQFNITILTRSASTASFPAGFAVKKMDYTEAGLVDAFRGQDVVISVMGMDGFKEQTKFIDAAVAAGVKRFIPSEFSFNSLSPVVQQLLPAVVDQKVEVLNYLKTKQVRDSGLTWSAIWTALLFDWTLENTFLEFDISASRATIWDDGDAPFTLTNVEQLQRAVISTLERPARTENKNLYVASVRTTQNEILAALEKETATKWSVQRTTTQAEISAGQEALKNGDFSGVLKLVRGTSFANIPGLRADYTRDETLANELLGLSMETVDETVARVVHKCT</sequence>